<dbReference type="InterPro" id="IPR005835">
    <property type="entry name" value="NTP_transferase_dom"/>
</dbReference>
<dbReference type="PANTHER" id="PTHR43523:SF2">
    <property type="entry name" value="GLUCOSE-1-PHOSPHATE ADENYLYLTRANSFERASE"/>
    <property type="match status" value="1"/>
</dbReference>
<evidence type="ECO:0000256" key="7">
    <source>
        <dbReference type="ARBA" id="ARBA00023056"/>
    </source>
</evidence>
<accession>A0A7L6N472</accession>
<protein>
    <submittedName>
        <fullName evidence="11">NTP transferase domain-containing protein</fullName>
    </submittedName>
</protein>
<keyword evidence="7" id="KW-0320">Glycogen biosynthesis</keyword>
<dbReference type="InterPro" id="IPR056818">
    <property type="entry name" value="GlmU/GlgC-like_hexapep"/>
</dbReference>
<dbReference type="CDD" id="cd02508">
    <property type="entry name" value="ADP_Glucose_PP"/>
    <property type="match status" value="1"/>
</dbReference>
<evidence type="ECO:0000313" key="11">
    <source>
        <dbReference type="EMBL" id="QLY40028.1"/>
    </source>
</evidence>
<keyword evidence="6" id="KW-0067">ATP-binding</keyword>
<keyword evidence="5" id="KW-0547">Nucleotide-binding</keyword>
<organism evidence="11 12">
    <name type="scientific">Hujiaoplasma nucleasis</name>
    <dbReference type="NCBI Taxonomy" id="2725268"/>
    <lineage>
        <taxon>Bacteria</taxon>
        <taxon>Bacillati</taxon>
        <taxon>Mycoplasmatota</taxon>
        <taxon>Mollicutes</taxon>
        <taxon>Candidatus Izemoplasmatales</taxon>
        <taxon>Hujiaoplasmataceae</taxon>
        <taxon>Hujiaoplasma</taxon>
    </lineage>
</organism>
<gene>
    <name evidence="11" type="ORF">HF295_03805</name>
</gene>
<name>A0A7L6N472_9MOLU</name>
<proteinExistence type="inferred from homology"/>
<evidence type="ECO:0000256" key="8">
    <source>
        <dbReference type="ARBA" id="ARBA00023277"/>
    </source>
</evidence>
<dbReference type="GO" id="GO:0005524">
    <property type="term" value="F:ATP binding"/>
    <property type="evidence" value="ECO:0007669"/>
    <property type="project" value="UniProtKB-KW"/>
</dbReference>
<dbReference type="AlphaFoldDB" id="A0A7L6N472"/>
<dbReference type="InterPro" id="IPR005836">
    <property type="entry name" value="ADP_Glu_pyroP_CS"/>
</dbReference>
<sequence length="375" mass="42388">MKKIISMILVGGKGTRLGDMTKGKAKPAISFGGKYRLIDFTLSNLSHSHIDVCGLVTQYEPMDLMNYIGNGSSWDLDYTDGGIRFLTPYLKKDAIEWQKGTGHAVKQFFDFIDHYQSQYVLILPGDHIYKMDYNKMIQAIDEDQSDILVASTRLNQSDLYRFGIVETDPSGHLLSFTEKPNHPSSNLVSMGIYIFKTEVLKSLLFSEKDLLDFGSDIIPEAIHQNYKILSYEFKGYWRDVGTLESLYEANMDMLNDEHFLGLNSSKNLPIFSRSLNLDPHIVLNDGLVQSSVIADACLINGHVIHSTLAYQVHMKKNSLVKDCVILSGVEIGYKAHIEKAIINEGVKIPDHYHSINEHCILITEDNLFKVGEIRE</sequence>
<dbReference type="KEGG" id="tbk:HF295_03805"/>
<dbReference type="GO" id="GO:0005978">
    <property type="term" value="P:glycogen biosynthetic process"/>
    <property type="evidence" value="ECO:0007669"/>
    <property type="project" value="UniProtKB-KW"/>
</dbReference>
<dbReference type="PANTHER" id="PTHR43523">
    <property type="entry name" value="GLUCOSE-1-PHOSPHATE ADENYLYLTRANSFERASE-RELATED"/>
    <property type="match status" value="1"/>
</dbReference>
<feature type="domain" description="Glucose-1-phosphate adenylyltransferase/Bifunctional protein GlmU-like C-terminal hexapeptide" evidence="10">
    <location>
        <begin position="285"/>
        <end position="352"/>
    </location>
</feature>
<evidence type="ECO:0000256" key="2">
    <source>
        <dbReference type="ARBA" id="ARBA00022600"/>
    </source>
</evidence>
<keyword evidence="3 11" id="KW-0808">Transferase</keyword>
<dbReference type="Proteomes" id="UP000512167">
    <property type="component" value="Chromosome"/>
</dbReference>
<dbReference type="EMBL" id="CP051151">
    <property type="protein sequence ID" value="QLY40028.1"/>
    <property type="molecule type" value="Genomic_DNA"/>
</dbReference>
<dbReference type="InterPro" id="IPR011831">
    <property type="entry name" value="ADP-Glc_PPase"/>
</dbReference>
<keyword evidence="12" id="KW-1185">Reference proteome</keyword>
<keyword evidence="8" id="KW-0119">Carbohydrate metabolism</keyword>
<dbReference type="Pfam" id="PF24894">
    <property type="entry name" value="Hexapep_GlmU"/>
    <property type="match status" value="1"/>
</dbReference>
<dbReference type="SUPFAM" id="SSF53448">
    <property type="entry name" value="Nucleotide-diphospho-sugar transferases"/>
    <property type="match status" value="1"/>
</dbReference>
<keyword evidence="2" id="KW-0321">Glycogen metabolism</keyword>
<comment type="similarity">
    <text evidence="1">Belongs to the bacterial/plant glucose-1-phosphate adenylyltransferase family.</text>
</comment>
<evidence type="ECO:0000259" key="9">
    <source>
        <dbReference type="Pfam" id="PF00483"/>
    </source>
</evidence>
<dbReference type="RefSeq" id="WP_312032524.1">
    <property type="nucleotide sequence ID" value="NZ_CP051151.1"/>
</dbReference>
<dbReference type="Pfam" id="PF00483">
    <property type="entry name" value="NTP_transferase"/>
    <property type="match status" value="1"/>
</dbReference>
<evidence type="ECO:0000256" key="3">
    <source>
        <dbReference type="ARBA" id="ARBA00022679"/>
    </source>
</evidence>
<evidence type="ECO:0000256" key="6">
    <source>
        <dbReference type="ARBA" id="ARBA00022840"/>
    </source>
</evidence>
<dbReference type="SUPFAM" id="SSF51161">
    <property type="entry name" value="Trimeric LpxA-like enzymes"/>
    <property type="match status" value="1"/>
</dbReference>
<feature type="domain" description="Nucleotidyl transferase" evidence="9">
    <location>
        <begin position="6"/>
        <end position="254"/>
    </location>
</feature>
<evidence type="ECO:0000256" key="1">
    <source>
        <dbReference type="ARBA" id="ARBA00010443"/>
    </source>
</evidence>
<evidence type="ECO:0000313" key="12">
    <source>
        <dbReference type="Proteomes" id="UP000512167"/>
    </source>
</evidence>
<dbReference type="InterPro" id="IPR011004">
    <property type="entry name" value="Trimer_LpxA-like_sf"/>
</dbReference>
<evidence type="ECO:0000259" key="10">
    <source>
        <dbReference type="Pfam" id="PF24894"/>
    </source>
</evidence>
<reference evidence="11 12" key="1">
    <citation type="submission" date="2020-04" db="EMBL/GenBank/DDBJ databases">
        <authorList>
            <person name="Zheng R.K."/>
            <person name="Sun C.M."/>
        </authorList>
    </citation>
    <scope>NUCLEOTIDE SEQUENCE [LARGE SCALE GENOMIC DNA]</scope>
    <source>
        <strain evidence="12">zrk29</strain>
    </source>
</reference>
<dbReference type="InterPro" id="IPR029044">
    <property type="entry name" value="Nucleotide-diphossugar_trans"/>
</dbReference>
<dbReference type="Gene3D" id="3.90.550.10">
    <property type="entry name" value="Spore Coat Polysaccharide Biosynthesis Protein SpsA, Chain A"/>
    <property type="match status" value="1"/>
</dbReference>
<keyword evidence="4" id="KW-0548">Nucleotidyltransferase</keyword>
<dbReference type="PROSITE" id="PS00810">
    <property type="entry name" value="ADP_GLC_PYROPHOSPH_3"/>
    <property type="match status" value="1"/>
</dbReference>
<evidence type="ECO:0000256" key="5">
    <source>
        <dbReference type="ARBA" id="ARBA00022741"/>
    </source>
</evidence>
<evidence type="ECO:0000256" key="4">
    <source>
        <dbReference type="ARBA" id="ARBA00022695"/>
    </source>
</evidence>
<dbReference type="GO" id="GO:0008878">
    <property type="term" value="F:glucose-1-phosphate adenylyltransferase activity"/>
    <property type="evidence" value="ECO:0007669"/>
    <property type="project" value="InterPro"/>
</dbReference>
<dbReference type="Gene3D" id="2.160.10.10">
    <property type="entry name" value="Hexapeptide repeat proteins"/>
    <property type="match status" value="1"/>
</dbReference>